<feature type="region of interest" description="Disordered" evidence="1">
    <location>
        <begin position="75"/>
        <end position="138"/>
    </location>
</feature>
<proteinExistence type="predicted"/>
<dbReference type="Proteomes" id="UP000000724">
    <property type="component" value="Contig Pc00c14"/>
</dbReference>
<dbReference type="SUPFAM" id="SSF52799">
    <property type="entry name" value="(Phosphotyrosine protein) phosphatases II"/>
    <property type="match status" value="1"/>
</dbReference>
<feature type="compositionally biased region" description="Basic and acidic residues" evidence="1">
    <location>
        <begin position="83"/>
        <end position="97"/>
    </location>
</feature>
<dbReference type="InterPro" id="IPR000387">
    <property type="entry name" value="Tyr_Pase_dom"/>
</dbReference>
<accession>B6H5X8</accession>
<dbReference type="InterPro" id="IPR029021">
    <property type="entry name" value="Prot-tyrosine_phosphatase-like"/>
</dbReference>
<dbReference type="PROSITE" id="PS00383">
    <property type="entry name" value="TYR_PHOSPHATASE_1"/>
    <property type="match status" value="1"/>
</dbReference>
<dbReference type="InterPro" id="IPR016130">
    <property type="entry name" value="Tyr_Pase_AS"/>
</dbReference>
<evidence type="ECO:0000313" key="4">
    <source>
        <dbReference type="Proteomes" id="UP000000724"/>
    </source>
</evidence>
<dbReference type="Pfam" id="PF13350">
    <property type="entry name" value="Y_phosphatase3"/>
    <property type="match status" value="2"/>
</dbReference>
<reference evidence="3 4" key="1">
    <citation type="journal article" date="2008" name="Nat. Biotechnol.">
        <title>Genome sequencing and analysis of the filamentous fungus Penicillium chrysogenum.</title>
        <authorList>
            <person name="van den Berg M.A."/>
            <person name="Albang R."/>
            <person name="Albermann K."/>
            <person name="Badger J.H."/>
            <person name="Daran J.-M."/>
            <person name="Driessen A.J.M."/>
            <person name="Garcia-Estrada C."/>
            <person name="Fedorova N.D."/>
            <person name="Harris D.M."/>
            <person name="Heijne W.H.M."/>
            <person name="Joardar V.S."/>
            <person name="Kiel J.A.K.W."/>
            <person name="Kovalchuk A."/>
            <person name="Martin J.F."/>
            <person name="Nierman W.C."/>
            <person name="Nijland J.G."/>
            <person name="Pronk J.T."/>
            <person name="Roubos J.A."/>
            <person name="van der Klei I.J."/>
            <person name="van Peij N.N.M.E."/>
            <person name="Veenhuis M."/>
            <person name="von Doehren H."/>
            <person name="Wagner C."/>
            <person name="Wortman J.R."/>
            <person name="Bovenberg R.A.L."/>
        </authorList>
    </citation>
    <scope>NUCLEOTIDE SEQUENCE [LARGE SCALE GENOMIC DNA]</scope>
    <source>
        <strain evidence="4">ATCC 28089 / DSM 1075 / NRRL 1951 / Wisconsin 54-1255</strain>
    </source>
</reference>
<dbReference type="HOGENOM" id="CLU_057546_2_0_1"/>
<dbReference type="GO" id="GO:0004721">
    <property type="term" value="F:phosphoprotein phosphatase activity"/>
    <property type="evidence" value="ECO:0007669"/>
    <property type="project" value="InterPro"/>
</dbReference>
<dbReference type="Gene3D" id="3.90.190.10">
    <property type="entry name" value="Protein tyrosine phosphatase superfamily"/>
    <property type="match status" value="1"/>
</dbReference>
<sequence length="333" mass="37567">MSRHNSVDLDSPDRPFDNIINFRDVGRSVNQFCRKEILKEGVFFRSARLDDASERDKRRLAEELHIHTVIDLRSQYVPQNQKQKAETNTKNRTEHQMGTRKRRGEIAKSESESESEKSNSTEKSPTDPIPSNPDEHLLHIPGSTRALISLTGKGFERALLSKLDWFTYLKTIGLATTGYRSDAVRLVCGSVMQPRGLTGLAQDTLDSSMAEIRAVFEILACEESYPTLVHCTQGKDRTGLVVLLMLLLVGGVPTEAIVDDYSRSELELVSEFEERMEEIRAIGLGEDYTRCPPGFVGETTGYLEMRYGGVRGYLERVGVGFEMQERIRGKFLV</sequence>
<organism evidence="3 4">
    <name type="scientific">Penicillium rubens (strain ATCC 28089 / DSM 1075 / NRRL 1951 / Wisconsin 54-1255)</name>
    <name type="common">Penicillium chrysogenum</name>
    <dbReference type="NCBI Taxonomy" id="500485"/>
    <lineage>
        <taxon>Eukaryota</taxon>
        <taxon>Fungi</taxon>
        <taxon>Dikarya</taxon>
        <taxon>Ascomycota</taxon>
        <taxon>Pezizomycotina</taxon>
        <taxon>Eurotiomycetes</taxon>
        <taxon>Eurotiomycetidae</taxon>
        <taxon>Eurotiales</taxon>
        <taxon>Aspergillaceae</taxon>
        <taxon>Penicillium</taxon>
        <taxon>Penicillium chrysogenum species complex</taxon>
    </lineage>
</organism>
<dbReference type="InterPro" id="IPR026893">
    <property type="entry name" value="Tyr/Ser_Pase_IphP-type"/>
</dbReference>
<dbReference type="OMA" id="LSWWDFF"/>
<gene>
    <name evidence="3" type="ORF">Pc14g01500</name>
    <name evidence="3" type="ORF">PCH_Pc14g01500</name>
</gene>
<dbReference type="PANTHER" id="PTHR31126">
    <property type="entry name" value="TYROSINE-PROTEIN PHOSPHATASE"/>
    <property type="match status" value="1"/>
</dbReference>
<protein>
    <submittedName>
        <fullName evidence="3">Pc14g01500 protein</fullName>
    </submittedName>
</protein>
<feature type="compositionally biased region" description="Basic and acidic residues" evidence="1">
    <location>
        <begin position="104"/>
        <end position="120"/>
    </location>
</feature>
<dbReference type="BioCyc" id="PCHR:PC14G01500-MONOMER"/>
<evidence type="ECO:0000313" key="3">
    <source>
        <dbReference type="EMBL" id="CAP74291.1"/>
    </source>
</evidence>
<dbReference type="PANTHER" id="PTHR31126:SF10">
    <property type="entry name" value="PROTEIN PHOSPHATASE, PUTATIVE (AFU_ORTHOLOGUE AFUA_6G06650)-RELATED"/>
    <property type="match status" value="1"/>
</dbReference>
<name>B6H5X8_PENRW</name>
<dbReference type="STRING" id="500485.B6H5X8"/>
<dbReference type="eggNOG" id="ENOG502S8V4">
    <property type="taxonomic scope" value="Eukaryota"/>
</dbReference>
<evidence type="ECO:0000259" key="2">
    <source>
        <dbReference type="PROSITE" id="PS50056"/>
    </source>
</evidence>
<dbReference type="AlphaFoldDB" id="B6H5X8"/>
<dbReference type="PROSITE" id="PS50056">
    <property type="entry name" value="TYR_PHOSPHATASE_2"/>
    <property type="match status" value="1"/>
</dbReference>
<feature type="domain" description="Tyrosine specific protein phosphatases" evidence="2">
    <location>
        <begin position="206"/>
        <end position="276"/>
    </location>
</feature>
<dbReference type="VEuPathDB" id="FungiDB:PCH_Pc14g01500"/>
<evidence type="ECO:0000256" key="1">
    <source>
        <dbReference type="SAM" id="MobiDB-lite"/>
    </source>
</evidence>
<keyword evidence="4" id="KW-1185">Reference proteome</keyword>
<dbReference type="OrthoDB" id="9988524at2759"/>
<dbReference type="EMBL" id="AM920429">
    <property type="protein sequence ID" value="CAP74291.1"/>
    <property type="molecule type" value="Genomic_DNA"/>
</dbReference>